<evidence type="ECO:0000256" key="2">
    <source>
        <dbReference type="SAM" id="MobiDB-lite"/>
    </source>
</evidence>
<sequence>MFSCGTFSPPARKRASQSIPPPNLVSTSSTSDPDCAARRFIQVPELRQHLLSLLSPHDLAISMRVRQGYMYDVASILYHTVPYNQVRLRMSIQTPRQRMYCSAVRIIDATSMTLSSAMLHDLGAPVLENAEPEQVHAWLRTYRPEVINLIVPHLRAKCNSLRTIRLGSAYEPFGHDSWEVHFRPAQKSDKPWHVEHIYAIRYDTSRPVPSRWSPTVPAAPSPEYAVRSRFDLKLSSAHGPIHESWTGAFSNGKSCSSLCRSIDFGEVEVSLPTITALYKWQSSAEHMDRLGIIIAINVPTISRVDFGKFARAASASLTHLDLAGGSGERMITVSAKDLTFLVSKTSKYLPNLQLLAISTDVISRAASACQKKMRRHHLDSPGSVKELSIRTTVEPKRLLRVIRFLARICHPDADLHIGRSVRGRPRDDGEEQTGYLRFLLSQGIYRRRHLAVADLVHLGVTSYKEALALEFHPNGEPLRRCESYAARFAEQALQAQQAVGLVSDTILPHLEASLRRLAAEAERFKERSETATQAEIEAGAEMLWVAAVDMGRSSEPLKGVLKATDRLGLGITRMGTLA</sequence>
<dbReference type="AlphaFoldDB" id="A0AA38LTW1"/>
<dbReference type="EMBL" id="JAKWFO010000008">
    <property type="protein sequence ID" value="KAI9633794.1"/>
    <property type="molecule type" value="Genomic_DNA"/>
</dbReference>
<comment type="caution">
    <text evidence="3">The sequence shown here is derived from an EMBL/GenBank/DDBJ whole genome shotgun (WGS) entry which is preliminary data.</text>
</comment>
<dbReference type="GeneID" id="77729314"/>
<reference evidence="3" key="1">
    <citation type="journal article" date="2022" name="G3 (Bethesda)">
        <title>High quality genome of the basidiomycete yeast Dioszegia hungarica PDD-24b-2 isolated from cloud water.</title>
        <authorList>
            <person name="Jarrige D."/>
            <person name="Haridas S."/>
            <person name="Bleykasten-Grosshans C."/>
            <person name="Joly M."/>
            <person name="Nadalig T."/>
            <person name="Sancelme M."/>
            <person name="Vuilleumier S."/>
            <person name="Grigoriev I.V."/>
            <person name="Amato P."/>
            <person name="Bringel F."/>
        </authorList>
    </citation>
    <scope>NUCLEOTIDE SEQUENCE</scope>
    <source>
        <strain evidence="3">PDD-24b-2</strain>
    </source>
</reference>
<organism evidence="3 4">
    <name type="scientific">Dioszegia hungarica</name>
    <dbReference type="NCBI Taxonomy" id="4972"/>
    <lineage>
        <taxon>Eukaryota</taxon>
        <taxon>Fungi</taxon>
        <taxon>Dikarya</taxon>
        <taxon>Basidiomycota</taxon>
        <taxon>Agaricomycotina</taxon>
        <taxon>Tremellomycetes</taxon>
        <taxon>Tremellales</taxon>
        <taxon>Bulleribasidiaceae</taxon>
        <taxon>Dioszegia</taxon>
    </lineage>
</organism>
<keyword evidence="4" id="KW-1185">Reference proteome</keyword>
<feature type="region of interest" description="Disordered" evidence="2">
    <location>
        <begin position="1"/>
        <end position="32"/>
    </location>
</feature>
<gene>
    <name evidence="3" type="ORF">MKK02DRAFT_38453</name>
</gene>
<protein>
    <submittedName>
        <fullName evidence="3">Uncharacterized protein</fullName>
    </submittedName>
</protein>
<accession>A0AA38LTW1</accession>
<name>A0AA38LTW1_9TREE</name>
<feature type="coiled-coil region" evidence="1">
    <location>
        <begin position="507"/>
        <end position="534"/>
    </location>
</feature>
<evidence type="ECO:0000313" key="4">
    <source>
        <dbReference type="Proteomes" id="UP001164286"/>
    </source>
</evidence>
<dbReference type="RefSeq" id="XP_052943571.1">
    <property type="nucleotide sequence ID" value="XM_053090109.1"/>
</dbReference>
<proteinExistence type="predicted"/>
<evidence type="ECO:0000256" key="1">
    <source>
        <dbReference type="SAM" id="Coils"/>
    </source>
</evidence>
<dbReference type="Proteomes" id="UP001164286">
    <property type="component" value="Unassembled WGS sequence"/>
</dbReference>
<keyword evidence="1" id="KW-0175">Coiled coil</keyword>
<evidence type="ECO:0000313" key="3">
    <source>
        <dbReference type="EMBL" id="KAI9633794.1"/>
    </source>
</evidence>